<dbReference type="SUPFAM" id="SSF52540">
    <property type="entry name" value="P-loop containing nucleoside triphosphate hydrolases"/>
    <property type="match status" value="1"/>
</dbReference>
<organism evidence="2 3">
    <name type="scientific">Pseudophaeobacter arcticus</name>
    <dbReference type="NCBI Taxonomy" id="385492"/>
    <lineage>
        <taxon>Bacteria</taxon>
        <taxon>Pseudomonadati</taxon>
        <taxon>Pseudomonadota</taxon>
        <taxon>Alphaproteobacteria</taxon>
        <taxon>Rhodobacterales</taxon>
        <taxon>Paracoccaceae</taxon>
        <taxon>Pseudophaeobacter</taxon>
    </lineage>
</organism>
<evidence type="ECO:0000259" key="1">
    <source>
        <dbReference type="Pfam" id="PF04851"/>
    </source>
</evidence>
<keyword evidence="3" id="KW-1185">Reference proteome</keyword>
<reference evidence="2 3" key="1">
    <citation type="submission" date="2024-04" db="EMBL/GenBank/DDBJ databases">
        <title>Draft genome sequence of Pseudophaeobacter arcticus NBRC 116598.</title>
        <authorList>
            <person name="Miyakawa T."/>
            <person name="Kusuya Y."/>
            <person name="Miura T."/>
        </authorList>
    </citation>
    <scope>NUCLEOTIDE SEQUENCE [LARGE SCALE GENOMIC DNA]</scope>
    <source>
        <strain evidence="2 3">SU-CL00105</strain>
    </source>
</reference>
<gene>
    <name evidence="2" type="ORF">NBRC116598_41570</name>
</gene>
<dbReference type="Gene3D" id="3.40.50.300">
    <property type="entry name" value="P-loop containing nucleotide triphosphate hydrolases"/>
    <property type="match status" value="2"/>
</dbReference>
<proteinExistence type="predicted"/>
<evidence type="ECO:0000313" key="2">
    <source>
        <dbReference type="EMBL" id="GAA6198712.1"/>
    </source>
</evidence>
<dbReference type="EMBL" id="BAABWU010000029">
    <property type="protein sequence ID" value="GAA6198712.1"/>
    <property type="molecule type" value="Genomic_DNA"/>
</dbReference>
<evidence type="ECO:0000313" key="3">
    <source>
        <dbReference type="Proteomes" id="UP001441944"/>
    </source>
</evidence>
<name>A0ABQ0AS40_9RHOB</name>
<dbReference type="RefSeq" id="WP_353402681.1">
    <property type="nucleotide sequence ID" value="NZ_BAABWU010000029.1"/>
</dbReference>
<protein>
    <recommendedName>
        <fullName evidence="1">Helicase/UvrB N-terminal domain-containing protein</fullName>
    </recommendedName>
</protein>
<sequence>MRELEYQTKVLDTLNDYLDVLKEHKSKANDVAAVAAQNPTIDIPIPDFSKGAWDEMKSKGTLPASRADYPFSERLDGVGRPVPNVTFKVPTGGGKTFLAVNAVSRVLGRYLNKSTGFVLWIVPNDAIYAQTLKRLKDRQHPYRQTLDRAAAGKVKIYEKSDRLDARDVEENLCVMILMLQSANRQTQDSLKMFRDRGDVHGFTPYEGDQAAHEALSQAIPNLATYDQADGVAPWAMIKDSLGNALRIIQPIVVLDEGQKAISELAFKTLYGFNPSIVIELSATPIDVKAKGGANPRPARFANLLVEVTGREIDREGMIKMPLNLETKAGTDWKSTLNASLAKLDELQALATGFHGETGRYIRPIMLVQVERTGKDQKDAGFIHSEDVKAWLLNAGLAEAQVAIKTAEKNDLNQPENLDLLSPSNRVRVIITKQALQEGWDCSFAYVLCSLAATSNLNGMTQLVGRILRQPHAIKTGVAPLDECHIIAHHEATGTVVTAIKDGLEKDGLSDLVLNVSGSDVSTTTRVARKLPRRDTFRKADIYLPKVLWVDGGEIRDLDYETDILANVDWSIYDAAALAATIPENAQAAVSQVQRIHLSDGDKQGVDAEKVESRVVSSAFDPAYAVRILSDLLPNPFVAREIVADCLKALIARGFTSEKIAALGALIVEELRKSLDQQRTVLAEALFKSFVASGRIQFRLRIDGRNWVMPFEMETTEPETARQIARKDGTPLDKSLFAPVYEAELNGEEKDVAVYLDADDALVWWHRNVARFQYGLQGWKRSRIYPDFIFAATENNGARQITVLETKGDQLDNADTAYKRELLSVLSENFAWDNSTASGELELVSDTGETVDCTLILMSEWKAKLPEYLKNQST</sequence>
<comment type="caution">
    <text evidence="2">The sequence shown here is derived from an EMBL/GenBank/DDBJ whole genome shotgun (WGS) entry which is preliminary data.</text>
</comment>
<accession>A0ABQ0AS40</accession>
<dbReference type="Proteomes" id="UP001441944">
    <property type="component" value="Unassembled WGS sequence"/>
</dbReference>
<feature type="domain" description="Helicase/UvrB N-terminal" evidence="1">
    <location>
        <begin position="84"/>
        <end position="285"/>
    </location>
</feature>
<dbReference type="InterPro" id="IPR006935">
    <property type="entry name" value="Helicase/UvrB_N"/>
</dbReference>
<dbReference type="Pfam" id="PF04851">
    <property type="entry name" value="ResIII"/>
    <property type="match status" value="1"/>
</dbReference>
<dbReference type="InterPro" id="IPR027417">
    <property type="entry name" value="P-loop_NTPase"/>
</dbReference>